<organism evidence="1 2">
    <name type="scientific">Leucobacter luti</name>
    <dbReference type="NCBI Taxonomy" id="340320"/>
    <lineage>
        <taxon>Bacteria</taxon>
        <taxon>Bacillati</taxon>
        <taxon>Actinomycetota</taxon>
        <taxon>Actinomycetes</taxon>
        <taxon>Micrococcales</taxon>
        <taxon>Microbacteriaceae</taxon>
        <taxon>Leucobacter</taxon>
    </lineage>
</organism>
<protein>
    <submittedName>
        <fullName evidence="1">Uncharacterized protein</fullName>
    </submittedName>
</protein>
<accession>A0A4R6RYY0</accession>
<dbReference type="AlphaFoldDB" id="A0A4R6RYY0"/>
<evidence type="ECO:0000313" key="1">
    <source>
        <dbReference type="EMBL" id="TDP92379.1"/>
    </source>
</evidence>
<proteinExistence type="predicted"/>
<comment type="caution">
    <text evidence="1">The sequence shown here is derived from an EMBL/GenBank/DDBJ whole genome shotgun (WGS) entry which is preliminary data.</text>
</comment>
<evidence type="ECO:0000313" key="2">
    <source>
        <dbReference type="Proteomes" id="UP000295601"/>
    </source>
</evidence>
<reference evidence="1 2" key="1">
    <citation type="submission" date="2019-03" db="EMBL/GenBank/DDBJ databases">
        <title>Genomic analyses of the natural microbiome of Caenorhabditis elegans.</title>
        <authorList>
            <person name="Samuel B."/>
        </authorList>
    </citation>
    <scope>NUCLEOTIDE SEQUENCE [LARGE SCALE GENOMIC DNA]</scope>
    <source>
        <strain evidence="1 2">JUb18</strain>
    </source>
</reference>
<name>A0A4R6RYY0_9MICO</name>
<dbReference type="EMBL" id="SNYA01000004">
    <property type="protein sequence ID" value="TDP92379.1"/>
    <property type="molecule type" value="Genomic_DNA"/>
</dbReference>
<sequence length="101" mass="10804">MTHPEPSPVNYCPVHGDLLVQDRFGRNTRSDRCADAHSIAQINALVAGPNEIADAIEKLAESHQASVFGSAVHLAAKLGAPLMISAPQWLRDVAAQLRARA</sequence>
<gene>
    <name evidence="1" type="ORF">EDF62_1586</name>
</gene>
<dbReference type="RefSeq" id="WP_133616609.1">
    <property type="nucleotide sequence ID" value="NZ_SNYA01000004.1"/>
</dbReference>
<dbReference type="Proteomes" id="UP000295601">
    <property type="component" value="Unassembled WGS sequence"/>
</dbReference>
<keyword evidence="2" id="KW-1185">Reference proteome</keyword>